<dbReference type="RefSeq" id="WP_407346530.1">
    <property type="nucleotide sequence ID" value="NZ_CP136864.1"/>
</dbReference>
<feature type="domain" description="TonB C-terminal" evidence="7">
    <location>
        <begin position="158"/>
        <end position="255"/>
    </location>
</feature>
<keyword evidence="3 6" id="KW-1133">Transmembrane helix</keyword>
<proteinExistence type="predicted"/>
<keyword evidence="2 6" id="KW-0812">Transmembrane</keyword>
<dbReference type="InterPro" id="IPR006260">
    <property type="entry name" value="TonB/TolA_C"/>
</dbReference>
<evidence type="ECO:0000256" key="5">
    <source>
        <dbReference type="SAM" id="MobiDB-lite"/>
    </source>
</evidence>
<gene>
    <name evidence="8" type="primary">tolA</name>
    <name evidence="8" type="ORF">R0135_09190</name>
</gene>
<evidence type="ECO:0000256" key="4">
    <source>
        <dbReference type="ARBA" id="ARBA00023136"/>
    </source>
</evidence>
<sequence>MIRDWYSLGQLTLLPIAGTLALHLLLLAAILLRFQADSDPRTIEARVLPPTAINATLIDAASLKPKKQVRKQAPKPAAKAAPKPARKTPANTTAAASAKAPPKATSSPSKAPAVKPKVEPKIEERISAEELAAISRRELAAAMAAEDTTQVAVTAEEMSTSYAALIRDTVVNYWSRPPSARNGMEALLAIQLVPTGEIVSVSVIRSSGSVAFDRSAMNAVEKAGSFPELKNLPGREFEKTFRRFQLLFRPEDLRY</sequence>
<evidence type="ECO:0000313" key="9">
    <source>
        <dbReference type="Proteomes" id="UP001626537"/>
    </source>
</evidence>
<dbReference type="Pfam" id="PF13103">
    <property type="entry name" value="TonB_2"/>
    <property type="match status" value="1"/>
</dbReference>
<protein>
    <submittedName>
        <fullName evidence="8">Cell envelope integrity protein TolA</fullName>
    </submittedName>
</protein>
<feature type="compositionally biased region" description="Basic residues" evidence="5">
    <location>
        <begin position="64"/>
        <end position="73"/>
    </location>
</feature>
<dbReference type="NCBIfam" id="TIGR01352">
    <property type="entry name" value="tonB_Cterm"/>
    <property type="match status" value="1"/>
</dbReference>
<dbReference type="NCBIfam" id="TIGR02794">
    <property type="entry name" value="tolA_full"/>
    <property type="match status" value="1"/>
</dbReference>
<organism evidence="8 9">
    <name type="scientific">Congregibacter variabilis</name>
    <dbReference type="NCBI Taxonomy" id="3081200"/>
    <lineage>
        <taxon>Bacteria</taxon>
        <taxon>Pseudomonadati</taxon>
        <taxon>Pseudomonadota</taxon>
        <taxon>Gammaproteobacteria</taxon>
        <taxon>Cellvibrionales</taxon>
        <taxon>Halieaceae</taxon>
        <taxon>Congregibacter</taxon>
    </lineage>
</organism>
<dbReference type="InterPro" id="IPR037682">
    <property type="entry name" value="TonB_C"/>
</dbReference>
<feature type="transmembrane region" description="Helical" evidence="6">
    <location>
        <begin position="12"/>
        <end position="32"/>
    </location>
</feature>
<dbReference type="PROSITE" id="PS52015">
    <property type="entry name" value="TONB_CTD"/>
    <property type="match status" value="1"/>
</dbReference>
<reference evidence="8 9" key="1">
    <citation type="submission" date="2023-10" db="EMBL/GenBank/DDBJ databases">
        <title>Two novel species belonging to the OM43/NOR5 clade.</title>
        <authorList>
            <person name="Park M."/>
        </authorList>
    </citation>
    <scope>NUCLEOTIDE SEQUENCE [LARGE SCALE GENOMIC DNA]</scope>
    <source>
        <strain evidence="8 9">IMCC43200</strain>
    </source>
</reference>
<dbReference type="InterPro" id="IPR014161">
    <property type="entry name" value="Tol-Pal_TolA"/>
</dbReference>
<feature type="compositionally biased region" description="Low complexity" evidence="5">
    <location>
        <begin position="74"/>
        <end position="115"/>
    </location>
</feature>
<evidence type="ECO:0000256" key="1">
    <source>
        <dbReference type="ARBA" id="ARBA00004167"/>
    </source>
</evidence>
<evidence type="ECO:0000256" key="6">
    <source>
        <dbReference type="SAM" id="Phobius"/>
    </source>
</evidence>
<comment type="subcellular location">
    <subcellularLocation>
        <location evidence="1">Membrane</location>
        <topology evidence="1">Single-pass membrane protein</topology>
    </subcellularLocation>
</comment>
<dbReference type="EMBL" id="CP136864">
    <property type="protein sequence ID" value="WOJ91963.1"/>
    <property type="molecule type" value="Genomic_DNA"/>
</dbReference>
<evidence type="ECO:0000313" key="8">
    <source>
        <dbReference type="EMBL" id="WOJ91963.1"/>
    </source>
</evidence>
<feature type="region of interest" description="Disordered" evidence="5">
    <location>
        <begin position="64"/>
        <end position="118"/>
    </location>
</feature>
<keyword evidence="4 6" id="KW-0472">Membrane</keyword>
<dbReference type="Gene3D" id="3.30.1150.10">
    <property type="match status" value="1"/>
</dbReference>
<name>A0ABZ0HXK7_9GAMM</name>
<accession>A0ABZ0HXK7</accession>
<keyword evidence="9" id="KW-1185">Reference proteome</keyword>
<evidence type="ECO:0000256" key="3">
    <source>
        <dbReference type="ARBA" id="ARBA00022989"/>
    </source>
</evidence>
<evidence type="ECO:0000259" key="7">
    <source>
        <dbReference type="PROSITE" id="PS52015"/>
    </source>
</evidence>
<dbReference type="Proteomes" id="UP001626537">
    <property type="component" value="Chromosome"/>
</dbReference>
<dbReference type="SUPFAM" id="SSF74653">
    <property type="entry name" value="TolA/TonB C-terminal domain"/>
    <property type="match status" value="1"/>
</dbReference>
<evidence type="ECO:0000256" key="2">
    <source>
        <dbReference type="ARBA" id="ARBA00022692"/>
    </source>
</evidence>